<dbReference type="EMBL" id="BMRP01000077">
    <property type="protein sequence ID" value="GGV02330.1"/>
    <property type="molecule type" value="Genomic_DNA"/>
</dbReference>
<dbReference type="Gene3D" id="2.40.380.10">
    <property type="entry name" value="FomD-like"/>
    <property type="match status" value="1"/>
</dbReference>
<protein>
    <recommendedName>
        <fullName evidence="3">DUF402 domain-containing protein</fullName>
    </recommendedName>
</protein>
<proteinExistence type="predicted"/>
<name>A0ABQ2VQY1_9ACTN</name>
<evidence type="ECO:0000313" key="2">
    <source>
        <dbReference type="Proteomes" id="UP000654471"/>
    </source>
</evidence>
<dbReference type="InterPro" id="IPR035930">
    <property type="entry name" value="FomD-like_sf"/>
</dbReference>
<gene>
    <name evidence="1" type="ORF">GCM10010211_82070</name>
</gene>
<organism evidence="1 2">
    <name type="scientific">Streptomyces albospinus</name>
    <dbReference type="NCBI Taxonomy" id="285515"/>
    <lineage>
        <taxon>Bacteria</taxon>
        <taxon>Bacillati</taxon>
        <taxon>Actinomycetota</taxon>
        <taxon>Actinomycetes</taxon>
        <taxon>Kitasatosporales</taxon>
        <taxon>Streptomycetaceae</taxon>
        <taxon>Streptomyces</taxon>
    </lineage>
</organism>
<keyword evidence="2" id="KW-1185">Reference proteome</keyword>
<accession>A0ABQ2VQY1</accession>
<sequence length="251" mass="27044">MGAVRSFEVGEAVVRRDVHRGGRVWGEQVLRVLADVSGALVTACTPGAEALWPAVRQGPCRRGPVGAHWGVRRDGDGGVGVRAGTVAQGTGLRNWYVDFECPKTRRRREFDASELTVNLVIGPCLDRFQWKGENEEENEDVRGRRLGIIADAEHQAVELVRAQVLALLADRAGPLADADRWAAWRWNPVWPSPRVPGAQRRTEAAGRAVPAYGAGPAADGSGRLVCVAEGRHGCVPGEPSPSSPRIPRVCS</sequence>
<evidence type="ECO:0000313" key="1">
    <source>
        <dbReference type="EMBL" id="GGV02330.1"/>
    </source>
</evidence>
<reference evidence="2" key="1">
    <citation type="journal article" date="2019" name="Int. J. Syst. Evol. Microbiol.">
        <title>The Global Catalogue of Microorganisms (GCM) 10K type strain sequencing project: providing services to taxonomists for standard genome sequencing and annotation.</title>
        <authorList>
            <consortium name="The Broad Institute Genomics Platform"/>
            <consortium name="The Broad Institute Genome Sequencing Center for Infectious Disease"/>
            <person name="Wu L."/>
            <person name="Ma J."/>
        </authorList>
    </citation>
    <scope>NUCLEOTIDE SEQUENCE [LARGE SCALE GENOMIC DNA]</scope>
    <source>
        <strain evidence="2">JCM 3399</strain>
    </source>
</reference>
<comment type="caution">
    <text evidence="1">The sequence shown here is derived from an EMBL/GenBank/DDBJ whole genome shotgun (WGS) entry which is preliminary data.</text>
</comment>
<dbReference type="Proteomes" id="UP000654471">
    <property type="component" value="Unassembled WGS sequence"/>
</dbReference>
<evidence type="ECO:0008006" key="3">
    <source>
        <dbReference type="Google" id="ProtNLM"/>
    </source>
</evidence>